<evidence type="ECO:0000259" key="1">
    <source>
        <dbReference type="PROSITE" id="PS00028"/>
    </source>
</evidence>
<comment type="caution">
    <text evidence="3">The sequence shown here is derived from an EMBL/GenBank/DDBJ whole genome shotgun (WGS) entry which is preliminary data.</text>
</comment>
<evidence type="ECO:0000313" key="5">
    <source>
        <dbReference type="Proteomes" id="UP000249757"/>
    </source>
</evidence>
<dbReference type="Proteomes" id="UP000245464">
    <property type="component" value="Chromosome 1"/>
</dbReference>
<dbReference type="InterPro" id="IPR036236">
    <property type="entry name" value="Znf_C2H2_sf"/>
</dbReference>
<accession>A0A2W1EBS9</accession>
<evidence type="ECO:0000313" key="4">
    <source>
        <dbReference type="Proteomes" id="UP000245464"/>
    </source>
</evidence>
<dbReference type="Gene3D" id="3.30.160.60">
    <property type="entry name" value="Classic Zinc Finger"/>
    <property type="match status" value="1"/>
</dbReference>
<feature type="domain" description="C2H2-type" evidence="1">
    <location>
        <begin position="149"/>
        <end position="171"/>
    </location>
</feature>
<sequence length="209" mass="23398">MEVALAEGFKITHKGLLASSSLGPLGDVLPLRSLHLVMEAAFAILFWAMADRNKDYGMPNICRWSLDTFEYHGLCGNSALTEGIRGGAKIHSASADDMAKRKTSREKRRVQKIAKYGVIKTLDPRAYRAARNLAAAKRRHDIDMGKHACKICDFSFDRPSRLKSHNSTQRHIDKLEIEKTSHWTRSRTGAAKAAKPYRCELCNTNLTAQ</sequence>
<name>A0A2W1EBS9_9PLEO</name>
<evidence type="ECO:0000313" key="3">
    <source>
        <dbReference type="EMBL" id="KAI1512900.1"/>
    </source>
</evidence>
<keyword evidence="5" id="KW-1185">Reference proteome</keyword>
<reference evidence="3" key="2">
    <citation type="submission" date="2021-05" db="EMBL/GenBank/DDBJ databases">
        <authorList>
            <person name="Moolhuijzen P.M."/>
            <person name="Moffat C.S."/>
        </authorList>
    </citation>
    <scope>NUCLEOTIDE SEQUENCE</scope>
    <source>
        <strain evidence="3">86-124</strain>
    </source>
</reference>
<reference evidence="3" key="3">
    <citation type="journal article" date="2022" name="bioRxiv">
        <title>A global pangenome for the wheat fungal pathogen Pyrenophora tritici-repentis and prediction of effector protein structural homology.</title>
        <authorList>
            <person name="Moolhuijzen P."/>
            <person name="See P.T."/>
            <person name="Shi G."/>
            <person name="Powell H.R."/>
            <person name="Cockram J."/>
            <person name="Jorgensen L.N."/>
            <person name="Benslimane H."/>
            <person name="Strelkov S.E."/>
            <person name="Turner J."/>
            <person name="Liu Z."/>
            <person name="Moffat C.S."/>
        </authorList>
    </citation>
    <scope>NUCLEOTIDE SEQUENCE</scope>
    <source>
        <strain evidence="3">86-124</strain>
    </source>
</reference>
<proteinExistence type="predicted"/>
<protein>
    <recommendedName>
        <fullName evidence="1">C2H2-type domain-containing protein</fullName>
    </recommendedName>
</protein>
<dbReference type="PROSITE" id="PS00028">
    <property type="entry name" value="ZINC_FINGER_C2H2_1"/>
    <property type="match status" value="1"/>
</dbReference>
<dbReference type="AlphaFoldDB" id="A0A2W1EBS9"/>
<dbReference type="EMBL" id="NQIK02000001">
    <property type="protein sequence ID" value="KAF7579026.1"/>
    <property type="molecule type" value="Genomic_DNA"/>
</dbReference>
<organism evidence="3 5">
    <name type="scientific">Pyrenophora tritici-repentis</name>
    <dbReference type="NCBI Taxonomy" id="45151"/>
    <lineage>
        <taxon>Eukaryota</taxon>
        <taxon>Fungi</taxon>
        <taxon>Dikarya</taxon>
        <taxon>Ascomycota</taxon>
        <taxon>Pezizomycotina</taxon>
        <taxon>Dothideomycetes</taxon>
        <taxon>Pleosporomycetidae</taxon>
        <taxon>Pleosporales</taxon>
        <taxon>Pleosporineae</taxon>
        <taxon>Pleosporaceae</taxon>
        <taxon>Pyrenophora</taxon>
    </lineage>
</organism>
<reference evidence="2 4" key="1">
    <citation type="journal article" date="2018" name="BMC Genomics">
        <title>Comparative genomics of the wheat fungal pathogen Pyrenophora tritici-repentis reveals chromosomal variations and genome plasticity.</title>
        <authorList>
            <person name="Moolhuijzen P."/>
            <person name="See P.T."/>
            <person name="Hane J.K."/>
            <person name="Shi G."/>
            <person name="Liu Z."/>
            <person name="Oliver R.P."/>
            <person name="Moffat C.S."/>
        </authorList>
    </citation>
    <scope>NUCLEOTIDE SEQUENCE [LARGE SCALE GENOMIC DNA]</scope>
    <source>
        <strain evidence="2">M4</strain>
    </source>
</reference>
<dbReference type="InterPro" id="IPR013087">
    <property type="entry name" value="Znf_C2H2_type"/>
</dbReference>
<dbReference type="SUPFAM" id="SSF57667">
    <property type="entry name" value="beta-beta-alpha zinc fingers"/>
    <property type="match status" value="1"/>
</dbReference>
<reference evidence="5" key="4">
    <citation type="journal article" date="2022" name="Microb. Genom.">
        <title>A global pangenome for the wheat fungal pathogen Pyrenophora tritici-repentis and prediction of effector protein structural homology.</title>
        <authorList>
            <person name="Moolhuijzen P.M."/>
            <person name="See P.T."/>
            <person name="Shi G."/>
            <person name="Powell H.R."/>
            <person name="Cockram J."/>
            <person name="Jorgensen L.N."/>
            <person name="Benslimane H."/>
            <person name="Strelkov S.E."/>
            <person name="Turner J."/>
            <person name="Liu Z."/>
            <person name="Moffat C.S."/>
        </authorList>
    </citation>
    <scope>NUCLEOTIDE SEQUENCE [LARGE SCALE GENOMIC DNA]</scope>
</reference>
<dbReference type="EMBL" id="NRDI02000010">
    <property type="protein sequence ID" value="KAI1512900.1"/>
    <property type="molecule type" value="Genomic_DNA"/>
</dbReference>
<dbReference type="Proteomes" id="UP000249757">
    <property type="component" value="Unassembled WGS sequence"/>
</dbReference>
<evidence type="ECO:0000313" key="2">
    <source>
        <dbReference type="EMBL" id="KAF7579026.1"/>
    </source>
</evidence>
<gene>
    <name evidence="3" type="ORF">Ptr86124_007920</name>
    <name evidence="2" type="ORF">PtrM4_032660</name>
</gene>